<evidence type="ECO:0000313" key="1">
    <source>
        <dbReference type="EMBL" id="KAF3338498.1"/>
    </source>
</evidence>
<name>A0A833RNH6_9POAL</name>
<dbReference type="EMBL" id="SWLB01000005">
    <property type="protein sequence ID" value="KAF3338498.1"/>
    <property type="molecule type" value="Genomic_DNA"/>
</dbReference>
<keyword evidence="2" id="KW-1185">Reference proteome</keyword>
<accession>A0A833RNH6</accession>
<protein>
    <submittedName>
        <fullName evidence="1">Uncharacterized protein</fullName>
    </submittedName>
</protein>
<dbReference type="Proteomes" id="UP000623129">
    <property type="component" value="Unassembled WGS sequence"/>
</dbReference>
<comment type="caution">
    <text evidence="1">The sequence shown here is derived from an EMBL/GenBank/DDBJ whole genome shotgun (WGS) entry which is preliminary data.</text>
</comment>
<organism evidence="1 2">
    <name type="scientific">Carex littledalei</name>
    <dbReference type="NCBI Taxonomy" id="544730"/>
    <lineage>
        <taxon>Eukaryota</taxon>
        <taxon>Viridiplantae</taxon>
        <taxon>Streptophyta</taxon>
        <taxon>Embryophyta</taxon>
        <taxon>Tracheophyta</taxon>
        <taxon>Spermatophyta</taxon>
        <taxon>Magnoliopsida</taxon>
        <taxon>Liliopsida</taxon>
        <taxon>Poales</taxon>
        <taxon>Cyperaceae</taxon>
        <taxon>Cyperoideae</taxon>
        <taxon>Cariceae</taxon>
        <taxon>Carex</taxon>
        <taxon>Carex subgen. Euthyceras</taxon>
    </lineage>
</organism>
<proteinExistence type="predicted"/>
<reference evidence="1" key="1">
    <citation type="submission" date="2020-01" db="EMBL/GenBank/DDBJ databases">
        <title>Genome sequence of Kobresia littledalei, the first chromosome-level genome in the family Cyperaceae.</title>
        <authorList>
            <person name="Qu G."/>
        </authorList>
    </citation>
    <scope>NUCLEOTIDE SEQUENCE</scope>
    <source>
        <strain evidence="1">C.B.Clarke</strain>
        <tissue evidence="1">Leaf</tissue>
    </source>
</reference>
<gene>
    <name evidence="1" type="ORF">FCM35_KLT17335</name>
</gene>
<dbReference type="AlphaFoldDB" id="A0A833RNH6"/>
<sequence>MVANKLKGDQKRREYIPSTVVVSPLLLARVRSLSTPCYTKKIVLALISTISPQRVGDLCRGEIGKYNLNYLAPSSPVSSFEEFSISDVVDPLSQSGPHLQQPLSPSPSLLTKSKLDVSSPITIWDRDTFFLALLSLRTIAPQLISLFSQTSALAPLRPPQLCRPALLHCLDVSNIPQVPNHQS</sequence>
<evidence type="ECO:0000313" key="2">
    <source>
        <dbReference type="Proteomes" id="UP000623129"/>
    </source>
</evidence>